<dbReference type="PROSITE" id="PS51257">
    <property type="entry name" value="PROKAR_LIPOPROTEIN"/>
    <property type="match status" value="1"/>
</dbReference>
<name>A0ABW9NYB9_9ACTN</name>
<reference evidence="1 2" key="1">
    <citation type="submission" date="2019-06" db="EMBL/GenBank/DDBJ databases">
        <title>Comparative genomics and metabolomics analyses of clavulanic acid producing Streptomyces species provides insight into specialized metabolism and evolution of beta-lactam biosynthetic gene clusters.</title>
        <authorList>
            <person name="Moore M.A."/>
            <person name="Cruz-Morales P."/>
            <person name="Barona Gomez F."/>
            <person name="Kapil T."/>
        </authorList>
    </citation>
    <scope>NUCLEOTIDE SEQUENCE [LARGE SCALE GENOMIC DNA]</scope>
    <source>
        <strain evidence="1 2">T-272</strain>
    </source>
</reference>
<keyword evidence="2" id="KW-1185">Reference proteome</keyword>
<dbReference type="Proteomes" id="UP000460558">
    <property type="component" value="Unassembled WGS sequence"/>
</dbReference>
<accession>A0ABW9NYB9</accession>
<protein>
    <recommendedName>
        <fullName evidence="3">Lipoprotein</fullName>
    </recommendedName>
</protein>
<proteinExistence type="predicted"/>
<evidence type="ECO:0008006" key="3">
    <source>
        <dbReference type="Google" id="ProtNLM"/>
    </source>
</evidence>
<sequence>MAGDRRTVRRWAMGAGTALAMTVTGCSNGGGASGVASGAVSKAASAVSSAGASIGGAASSAAALAPAAVASASASAKAKLAAVKDGVNAKGEVRLGSPKEESDGRRTVEVTAANKADAAKSFVVQVDFRDGGGNLLDTVVVTIADVAAGKSGTATARSNRALSGEVKTEVGRALRH</sequence>
<comment type="caution">
    <text evidence="1">The sequence shown here is derived from an EMBL/GenBank/DDBJ whole genome shotgun (WGS) entry which is preliminary data.</text>
</comment>
<dbReference type="EMBL" id="VDEQ01000249">
    <property type="protein sequence ID" value="MQS38327.1"/>
    <property type="molecule type" value="Genomic_DNA"/>
</dbReference>
<gene>
    <name evidence="1" type="ORF">FFZ77_22705</name>
</gene>
<evidence type="ECO:0000313" key="1">
    <source>
        <dbReference type="EMBL" id="MQS38327.1"/>
    </source>
</evidence>
<organism evidence="1 2">
    <name type="scientific">Streptomyces katsurahamanus</name>
    <dbReference type="NCBI Taxonomy" id="2577098"/>
    <lineage>
        <taxon>Bacteria</taxon>
        <taxon>Bacillati</taxon>
        <taxon>Actinomycetota</taxon>
        <taxon>Actinomycetes</taxon>
        <taxon>Kitasatosporales</taxon>
        <taxon>Streptomycetaceae</taxon>
        <taxon>Streptomyces</taxon>
    </lineage>
</organism>
<evidence type="ECO:0000313" key="2">
    <source>
        <dbReference type="Proteomes" id="UP000460558"/>
    </source>
</evidence>